<name>A0A9W6BPU3_9CHLO</name>
<proteinExistence type="predicted"/>
<reference evidence="3 4" key="1">
    <citation type="journal article" date="2023" name="Commun. Biol.">
        <title>Reorganization of the ancestral sex-determining regions during the evolution of trioecy in Pleodorina starrii.</title>
        <authorList>
            <person name="Takahashi K."/>
            <person name="Suzuki S."/>
            <person name="Kawai-Toyooka H."/>
            <person name="Yamamoto K."/>
            <person name="Hamaji T."/>
            <person name="Ootsuki R."/>
            <person name="Yamaguchi H."/>
            <person name="Kawachi M."/>
            <person name="Higashiyama T."/>
            <person name="Nozaki H."/>
        </authorList>
    </citation>
    <scope>NUCLEOTIDE SEQUENCE [LARGE SCALE GENOMIC DNA]</scope>
    <source>
        <strain evidence="3 4">NIES-4479</strain>
    </source>
</reference>
<feature type="compositionally biased region" description="Polar residues" evidence="1">
    <location>
        <begin position="364"/>
        <end position="373"/>
    </location>
</feature>
<feature type="domain" description="VDE lipocalin" evidence="2">
    <location>
        <begin position="607"/>
        <end position="873"/>
    </location>
</feature>
<evidence type="ECO:0000313" key="3">
    <source>
        <dbReference type="EMBL" id="GLC55765.1"/>
    </source>
</evidence>
<protein>
    <submittedName>
        <fullName evidence="3">Vitamin D3 receptor</fullName>
    </submittedName>
</protein>
<dbReference type="InterPro" id="IPR010788">
    <property type="entry name" value="VDE_dom"/>
</dbReference>
<organism evidence="3 4">
    <name type="scientific">Pleodorina starrii</name>
    <dbReference type="NCBI Taxonomy" id="330485"/>
    <lineage>
        <taxon>Eukaryota</taxon>
        <taxon>Viridiplantae</taxon>
        <taxon>Chlorophyta</taxon>
        <taxon>core chlorophytes</taxon>
        <taxon>Chlorophyceae</taxon>
        <taxon>CS clade</taxon>
        <taxon>Chlamydomonadales</taxon>
        <taxon>Volvocaceae</taxon>
        <taxon>Pleodorina</taxon>
    </lineage>
</organism>
<dbReference type="Gene3D" id="2.40.128.20">
    <property type="match status" value="1"/>
</dbReference>
<comment type="caution">
    <text evidence="3">The sequence shown here is derived from an EMBL/GenBank/DDBJ whole genome shotgun (WGS) entry which is preliminary data.</text>
</comment>
<sequence>MFTVRRGLAGKPAGGEDAPNKASLANSSRAITTKSSRAPCNSVGGQLGARKQCAVAQAKAGGSNNKLRSTEVIQLRSLPTNAEASGGGSLASHEIQWSDNSEVEEAPGDFAAVTTVGAAATPEDARPKRRPPQQHQPQRSELGTGPGAEPRSSPRRKPAGPAAALSGSAIATVRRRIKQGMPRAVAVAHAAVAAVEQPPPPPNSPASTAAVTASNGARSGGAHRMTAVAMMVVLVTAASAAGLLLTPSYSLRGTAAPPHTGAAWRASAGGAATAGATSGASESAGGFRAAGGLPYMAGWARLFFGGATRTAVGNGPRGRVVAAAVSSGPDRGSSGSRRRSALEGGGGPGLRQWWFGWAGAGKATSGTGPQPSRTPAPVLAAAPAGGRGDGAAAGGNPGANVPPEPQAQDYEWRESAAVRVVTIVHGTGATSPYGTSWESLAEHTAQRLEWADPSYQMIVFRAEQLGSDAGQQRAFLRALEGGAQLVVGLDVSDAAAEAFLKDPRVTSKLPGVALFVGGSETLARRLTQLQGGLRPQDPGSWRTALARRLPWTPDGRGLEVWDTLQLLLGRHDSDNFLFVYLVLINQYVTTVRQVADTTKGFDLGSLICMAKHCGSKVVQCVRDATCKSALDCLQACTFNDQVCQYRCIVSHESPLLEAFSLCILQLHNCRNLDAKPPLLPDPPPMATFRGEPLTHGTAEELFFGWLDEPGQGAPRSAVLGDRAGKPYSWLVAAGKNPAYDYFPCQHQLYYRGRGRGQVWYEPVFKAITLDGREVWRRRVYRVRRGKLPGTFHLSVLDNGVTSNEFWRVLDCEEDLQYCLFYYSGAASAAGLSYSGAVLGTPDGRMPGPQHTARLHAALRRAGIEPWELSYVDNSKCGDAPLQITGPVASPAAA</sequence>
<dbReference type="InterPro" id="IPR012674">
    <property type="entry name" value="Calycin"/>
</dbReference>
<gene>
    <name evidence="3" type="primary">PLEST009940</name>
    <name evidence="3" type="ORF">PLESTB_001026500</name>
</gene>
<keyword evidence="3" id="KW-0675">Receptor</keyword>
<feature type="region of interest" description="Disordered" evidence="1">
    <location>
        <begin position="78"/>
        <end position="167"/>
    </location>
</feature>
<dbReference type="EMBL" id="BRXU01000014">
    <property type="protein sequence ID" value="GLC55765.1"/>
    <property type="molecule type" value="Genomic_DNA"/>
</dbReference>
<evidence type="ECO:0000256" key="1">
    <source>
        <dbReference type="SAM" id="MobiDB-lite"/>
    </source>
</evidence>
<feature type="region of interest" description="Disordered" evidence="1">
    <location>
        <begin position="196"/>
        <end position="219"/>
    </location>
</feature>
<dbReference type="Proteomes" id="UP001165080">
    <property type="component" value="Unassembled WGS sequence"/>
</dbReference>
<evidence type="ECO:0000259" key="2">
    <source>
        <dbReference type="Pfam" id="PF07137"/>
    </source>
</evidence>
<feature type="compositionally biased region" description="Polar residues" evidence="1">
    <location>
        <begin position="23"/>
        <end position="39"/>
    </location>
</feature>
<dbReference type="AlphaFoldDB" id="A0A9W6BPU3"/>
<keyword evidence="4" id="KW-1185">Reference proteome</keyword>
<feature type="compositionally biased region" description="Gly residues" evidence="1">
    <location>
        <begin position="385"/>
        <end position="397"/>
    </location>
</feature>
<dbReference type="GO" id="GO:0010028">
    <property type="term" value="P:xanthophyll cycle"/>
    <property type="evidence" value="ECO:0007669"/>
    <property type="project" value="InterPro"/>
</dbReference>
<evidence type="ECO:0000313" key="4">
    <source>
        <dbReference type="Proteomes" id="UP001165080"/>
    </source>
</evidence>
<dbReference type="PANTHER" id="PTHR33970:SF2">
    <property type="entry name" value="OS01G0716400 PROTEIN"/>
    <property type="match status" value="1"/>
</dbReference>
<dbReference type="OrthoDB" id="420426at2759"/>
<dbReference type="PANTHER" id="PTHR33970">
    <property type="entry name" value="VIOLAXANTHIN DE-EPOXIDASE, CHLOROPLASTIC-RELATED"/>
    <property type="match status" value="1"/>
</dbReference>
<feature type="region of interest" description="Disordered" evidence="1">
    <location>
        <begin position="1"/>
        <end position="48"/>
    </location>
</feature>
<dbReference type="Pfam" id="PF07137">
    <property type="entry name" value="VDE"/>
    <property type="match status" value="1"/>
</dbReference>
<feature type="compositionally biased region" description="Low complexity" evidence="1">
    <location>
        <begin position="375"/>
        <end position="384"/>
    </location>
</feature>
<dbReference type="InterPro" id="IPR044682">
    <property type="entry name" value="VDE"/>
</dbReference>
<feature type="compositionally biased region" description="Low complexity" evidence="1">
    <location>
        <begin position="326"/>
        <end position="335"/>
    </location>
</feature>
<accession>A0A9W6BPU3</accession>
<dbReference type="GO" id="GO:0046422">
    <property type="term" value="F:violaxanthin de-epoxidase activity"/>
    <property type="evidence" value="ECO:0007669"/>
    <property type="project" value="InterPro"/>
</dbReference>
<feature type="region of interest" description="Disordered" evidence="1">
    <location>
        <begin position="361"/>
        <end position="404"/>
    </location>
</feature>
<feature type="compositionally biased region" description="Low complexity" evidence="1">
    <location>
        <begin position="111"/>
        <end position="121"/>
    </location>
</feature>
<feature type="region of interest" description="Disordered" evidence="1">
    <location>
        <begin position="323"/>
        <end position="347"/>
    </location>
</feature>